<dbReference type="GO" id="GO:0016042">
    <property type="term" value="P:lipid catabolic process"/>
    <property type="evidence" value="ECO:0007669"/>
    <property type="project" value="UniProtKB-KW"/>
</dbReference>
<dbReference type="EMBL" id="CAEY01001448">
    <property type="status" value="NOT_ANNOTATED_CDS"/>
    <property type="molecule type" value="Genomic_DNA"/>
</dbReference>
<keyword evidence="3" id="KW-0378">Hydrolase</keyword>
<name>T1L5S4_TETUR</name>
<reference evidence="8" key="2">
    <citation type="submission" date="2015-06" db="UniProtKB">
        <authorList>
            <consortium name="EnsemblMetazoa"/>
        </authorList>
    </citation>
    <scope>IDENTIFICATION</scope>
</reference>
<keyword evidence="9" id="KW-1185">Reference proteome</keyword>
<dbReference type="PANTHER" id="PTHR11005">
    <property type="entry name" value="LYSOSOMAL ACID LIPASE-RELATED"/>
    <property type="match status" value="1"/>
</dbReference>
<evidence type="ECO:0000259" key="7">
    <source>
        <dbReference type="Pfam" id="PF04083"/>
    </source>
</evidence>
<dbReference type="EnsemblMetazoa" id="tetur53g00030.1">
    <property type="protein sequence ID" value="tetur53g00030.1"/>
    <property type="gene ID" value="tetur53g00030"/>
</dbReference>
<dbReference type="Pfam" id="PF04083">
    <property type="entry name" value="Abhydro_lipase"/>
    <property type="match status" value="1"/>
</dbReference>
<keyword evidence="5" id="KW-0443">Lipid metabolism</keyword>
<evidence type="ECO:0000256" key="1">
    <source>
        <dbReference type="ARBA" id="ARBA00010701"/>
    </source>
</evidence>
<reference evidence="9" key="1">
    <citation type="submission" date="2011-08" db="EMBL/GenBank/DDBJ databases">
        <authorList>
            <person name="Rombauts S."/>
        </authorList>
    </citation>
    <scope>NUCLEOTIDE SEQUENCE</scope>
    <source>
        <strain evidence="9">London</strain>
    </source>
</reference>
<evidence type="ECO:0000256" key="5">
    <source>
        <dbReference type="ARBA" id="ARBA00023098"/>
    </source>
</evidence>
<dbReference type="InterPro" id="IPR006693">
    <property type="entry name" value="AB_hydrolase_lipase"/>
</dbReference>
<dbReference type="SUPFAM" id="SSF53474">
    <property type="entry name" value="alpha/beta-Hydrolases"/>
    <property type="match status" value="1"/>
</dbReference>
<keyword evidence="6" id="KW-0325">Glycoprotein</keyword>
<dbReference type="AlphaFoldDB" id="T1L5S4"/>
<evidence type="ECO:0000256" key="6">
    <source>
        <dbReference type="ARBA" id="ARBA00023180"/>
    </source>
</evidence>
<evidence type="ECO:0000256" key="4">
    <source>
        <dbReference type="ARBA" id="ARBA00022963"/>
    </source>
</evidence>
<proteinExistence type="inferred from homology"/>
<dbReference type="GO" id="GO:0016787">
    <property type="term" value="F:hydrolase activity"/>
    <property type="evidence" value="ECO:0007669"/>
    <property type="project" value="UniProtKB-KW"/>
</dbReference>
<dbReference type="Proteomes" id="UP000015104">
    <property type="component" value="Unassembled WGS sequence"/>
</dbReference>
<evidence type="ECO:0000256" key="2">
    <source>
        <dbReference type="ARBA" id="ARBA00022729"/>
    </source>
</evidence>
<protein>
    <recommendedName>
        <fullName evidence="7">Partial AB-hydrolase lipase domain-containing protein</fullName>
    </recommendedName>
</protein>
<evidence type="ECO:0000313" key="9">
    <source>
        <dbReference type="Proteomes" id="UP000015104"/>
    </source>
</evidence>
<dbReference type="InterPro" id="IPR029058">
    <property type="entry name" value="AB_hydrolase_fold"/>
</dbReference>
<evidence type="ECO:0000256" key="3">
    <source>
        <dbReference type="ARBA" id="ARBA00022801"/>
    </source>
</evidence>
<accession>T1L5S4</accession>
<dbReference type="eggNOG" id="KOG2624">
    <property type="taxonomic scope" value="Eukaryota"/>
</dbReference>
<dbReference type="Gene3D" id="3.40.50.1820">
    <property type="entry name" value="alpha/beta hydrolase"/>
    <property type="match status" value="2"/>
</dbReference>
<dbReference type="HOGENOM" id="CLU_010974_6_1_1"/>
<evidence type="ECO:0000313" key="8">
    <source>
        <dbReference type="EnsemblMetazoa" id="tetur53g00030.1"/>
    </source>
</evidence>
<feature type="domain" description="Partial AB-hydrolase lipase" evidence="7">
    <location>
        <begin position="234"/>
        <end position="292"/>
    </location>
</feature>
<sequence>MATKLVLIGTLQTFIKLSLDPSYSQNYDLVIMAAPIAYLVNTKGLVTLFPREQHLTLSYHLCSNLKGLALSPDDAQLNFTRIPVYLSQIDKTSIKDLLHFLQTMNYDQVRLYDYGMVENLVRYGKQELRHKLKGKPLVDHVITSPSWNHLDFTTAVDCYKYFVSVVDDILNTYLPLKRFVFIVFYFCIVHASYGLIVDENSGSVASTNPTLAEEQAFIKLFGSKDPDEAATCGQLIESRGFEYEVHYVTTEDGYILQNFRIINRYARESRKNLKPVLLLHALFTSCSAWMFNSPAELAFLLANLGFDVWLINVRGTSYSTNHTHLDPEDPQFWDYSFYEIGIYDVTATVEYIKKETGFGEFFSKHLNETIIVVGFSQGTIQLLIQMSAIPGYDKNYDLVILLEPIGFLGDKSGTVGAIPIPLFKQYFSSHNGPFPPMSELAFAALDVLCEKPILTPICTSLLGGIFGFDSQQLNASRIYVYAGLLDRTSNKNLLHFLQFIESDHLRYFDYGEDKNYELYGSAEPPEFPFHKINPKKLVFISGLNDQLATPINVQNLRNSLCDRVDTDHVITDPYFNHGDIVIAKDAFPYVNDVVSRLIEEKMLHDEL</sequence>
<organism evidence="8 9">
    <name type="scientific">Tetranychus urticae</name>
    <name type="common">Two-spotted spider mite</name>
    <dbReference type="NCBI Taxonomy" id="32264"/>
    <lineage>
        <taxon>Eukaryota</taxon>
        <taxon>Metazoa</taxon>
        <taxon>Ecdysozoa</taxon>
        <taxon>Arthropoda</taxon>
        <taxon>Chelicerata</taxon>
        <taxon>Arachnida</taxon>
        <taxon>Acari</taxon>
        <taxon>Acariformes</taxon>
        <taxon>Trombidiformes</taxon>
        <taxon>Prostigmata</taxon>
        <taxon>Eleutherengona</taxon>
        <taxon>Raphignathae</taxon>
        <taxon>Tetranychoidea</taxon>
        <taxon>Tetranychidae</taxon>
        <taxon>Tetranychus</taxon>
    </lineage>
</organism>
<keyword evidence="2" id="KW-0732">Signal</keyword>
<dbReference type="FunFam" id="3.40.50.1820:FF:000057">
    <property type="entry name" value="Lipase"/>
    <property type="match status" value="1"/>
</dbReference>
<keyword evidence="4" id="KW-0442">Lipid degradation</keyword>
<comment type="similarity">
    <text evidence="1">Belongs to the AB hydrolase superfamily. Lipase family.</text>
</comment>